<evidence type="ECO:0000313" key="2">
    <source>
        <dbReference type="Proteomes" id="UP000828048"/>
    </source>
</evidence>
<gene>
    <name evidence="1" type="ORF">Vadar_025362</name>
</gene>
<protein>
    <submittedName>
        <fullName evidence="1">Uncharacterized protein</fullName>
    </submittedName>
</protein>
<proteinExistence type="predicted"/>
<accession>A0ACB7XUH9</accession>
<keyword evidence="2" id="KW-1185">Reference proteome</keyword>
<reference evidence="1 2" key="1">
    <citation type="journal article" date="2021" name="Hortic Res">
        <title>High-quality reference genome and annotation aids understanding of berry development for evergreen blueberry (Vaccinium darrowii).</title>
        <authorList>
            <person name="Yu J."/>
            <person name="Hulse-Kemp A.M."/>
            <person name="Babiker E."/>
            <person name="Staton M."/>
        </authorList>
    </citation>
    <scope>NUCLEOTIDE SEQUENCE [LARGE SCALE GENOMIC DNA]</scope>
    <source>
        <strain evidence="2">cv. NJ 8807/NJ 8810</strain>
        <tissue evidence="1">Young leaf</tissue>
    </source>
</reference>
<name>A0ACB7XUH9_9ERIC</name>
<comment type="caution">
    <text evidence="1">The sequence shown here is derived from an EMBL/GenBank/DDBJ whole genome shotgun (WGS) entry which is preliminary data.</text>
</comment>
<evidence type="ECO:0000313" key="1">
    <source>
        <dbReference type="EMBL" id="KAH7844200.1"/>
    </source>
</evidence>
<organism evidence="1 2">
    <name type="scientific">Vaccinium darrowii</name>
    <dbReference type="NCBI Taxonomy" id="229202"/>
    <lineage>
        <taxon>Eukaryota</taxon>
        <taxon>Viridiplantae</taxon>
        <taxon>Streptophyta</taxon>
        <taxon>Embryophyta</taxon>
        <taxon>Tracheophyta</taxon>
        <taxon>Spermatophyta</taxon>
        <taxon>Magnoliopsida</taxon>
        <taxon>eudicotyledons</taxon>
        <taxon>Gunneridae</taxon>
        <taxon>Pentapetalae</taxon>
        <taxon>asterids</taxon>
        <taxon>Ericales</taxon>
        <taxon>Ericaceae</taxon>
        <taxon>Vaccinioideae</taxon>
        <taxon>Vaccinieae</taxon>
        <taxon>Vaccinium</taxon>
    </lineage>
</organism>
<sequence>MKSEQLNHCPVCDAYLGCKPLQELSPDPTVQDIRDKILNPSTRIKKSEDSKPGPSNPPPAFINLEETEDNLVPLPARRKQRSLSSLVGQPKALNQTVTTGRNMTPEKAGKRYPSRGSSLWIKEPTEEDVRRRSSPPLSLRKFTQPRKRTFHAAQSSKGKMPQKGADDPVVKPLEGTSDMWKPLNCLVEAADMTRLENPTMPVLVKKSEPSSIHSGAPPTNKMKSKERRVHFKDDEGRASNLEPSGLAKHKNVCGVQRGKDAASGNIAPQAMVNAASTMCYEEVHPIWFSLVASDSQEGDAPLQQIPSGYLRVKNANLPVCFIQKYIAKKLNLYSEAEVEITMQGYIVPPNLPLHNLINLWSQRAPKSEIIKTAVGCSAEDFVMSYLVKLTFWLGNGKDGSFWGQLTFGFGKVQAVTAMGLFTGYGVDLIALSLTG</sequence>
<dbReference type="EMBL" id="CM037151">
    <property type="protein sequence ID" value="KAH7844200.1"/>
    <property type="molecule type" value="Genomic_DNA"/>
</dbReference>
<dbReference type="Proteomes" id="UP000828048">
    <property type="component" value="Chromosome 1"/>
</dbReference>